<organism evidence="4 5">
    <name type="scientific">Bacteroides fragilis str. 3998T(B)3</name>
    <dbReference type="NCBI Taxonomy" id="1339316"/>
    <lineage>
        <taxon>Bacteria</taxon>
        <taxon>Pseudomonadati</taxon>
        <taxon>Bacteroidota</taxon>
        <taxon>Bacteroidia</taxon>
        <taxon>Bacteroidales</taxon>
        <taxon>Bacteroidaceae</taxon>
        <taxon>Bacteroides</taxon>
    </lineage>
</organism>
<evidence type="ECO:0000259" key="3">
    <source>
        <dbReference type="Pfam" id="PF14905"/>
    </source>
</evidence>
<dbReference type="GeneID" id="60368538"/>
<evidence type="ECO:0000256" key="2">
    <source>
        <dbReference type="SAM" id="SignalP"/>
    </source>
</evidence>
<comment type="caution">
    <text evidence="4">The sequence shown here is derived from an EMBL/GenBank/DDBJ whole genome shotgun (WGS) entry which is preliminary data.</text>
</comment>
<feature type="chain" id="PRO_5001477525" evidence="2">
    <location>
        <begin position="21"/>
        <end position="970"/>
    </location>
</feature>
<accession>A0A015UBS4</accession>
<evidence type="ECO:0000256" key="1">
    <source>
        <dbReference type="SAM" id="MobiDB-lite"/>
    </source>
</evidence>
<feature type="domain" description="Outer membrane protein beta-barrel" evidence="3">
    <location>
        <begin position="453"/>
        <end position="788"/>
    </location>
</feature>
<dbReference type="PATRIC" id="fig|1339316.3.peg.1002"/>
<feature type="region of interest" description="Disordered" evidence="1">
    <location>
        <begin position="948"/>
        <end position="970"/>
    </location>
</feature>
<keyword evidence="2" id="KW-0732">Signal</keyword>
<feature type="signal peptide" evidence="2">
    <location>
        <begin position="1"/>
        <end position="20"/>
    </location>
</feature>
<dbReference type="AlphaFoldDB" id="A0A015UBS4"/>
<dbReference type="Proteomes" id="UP000020773">
    <property type="component" value="Unassembled WGS sequence"/>
</dbReference>
<dbReference type="InterPro" id="IPR008969">
    <property type="entry name" value="CarboxyPept-like_regulatory"/>
</dbReference>
<reference evidence="4 5" key="1">
    <citation type="submission" date="2014-02" db="EMBL/GenBank/DDBJ databases">
        <authorList>
            <person name="Sears C."/>
            <person name="Carroll K."/>
            <person name="Sack B.R."/>
            <person name="Qadri F."/>
            <person name="Myers L.L."/>
            <person name="Chung G.-T."/>
            <person name="Escheverria P."/>
            <person name="Fraser C.M."/>
            <person name="Sadzewicz L."/>
            <person name="Shefchek K.A."/>
            <person name="Tallon L."/>
            <person name="Das S.P."/>
            <person name="Daugherty S."/>
            <person name="Mongodin E.F."/>
        </authorList>
    </citation>
    <scope>NUCLEOTIDE SEQUENCE [LARGE SCALE GENOMIC DNA]</scope>
    <source>
        <strain evidence="5">3998T(B)3</strain>
    </source>
</reference>
<name>A0A015UBS4_BACFG</name>
<sequence>MKKLLIWTVLLLTATLSTYAQNKIVTVSGRVIEAGTKEPVELAAVQLLSLPDSAQVAGMTTSTQGYFSLSKQKPGKYLLKVSFIGYVTKIIPVQLTANVPAKKMGNIELATDAVMLQEAVVVAEAPQVTVVEDTLMYNSSAYRTPEGAMLEELVKKLPGAEIDDDGNVKINGKDLKKIMVDGKEFFGGDVKTGLKNLPVDMVDKLKTYDKKSDLARVTGIDDGEEETVLDLTVKKGMNQGWFGNADLGAGTKDRYTGRMMLNRFVDKTQFSIIGSANNVNDQGFSGGGGGPRWRSNNGLNATKMLGANFATQTNKLELGGSVRYNFQDADISSINSSERFLQNGNSYSNSNNKNRNKGTNLNADFRMEWKPDTLTNIIFRPNFSYGRTNNASRSESGTFNEDPFNLIVNPNDYLNFDNLSDDPLKDIRVNATNSASLSKGKSLSGNATLQVNRKLNNRGRNLTFRGVFGYGDNDNDQYTQSETRYYQLLNHLGGDSILYRNQYITTPTRNYNYTAQVTYSEPIAKATFLQFSYQFQYKYSKSDKTTFDLLDYPDWAIGGALPSGYESHAVDSLSKNAEYRYYNHDASVGLRFIRPKYQLNVGMSFQPQNSTLSYKKGDYMIDTTRTVFNFAPNMDLRFRFSKVSQLRFTYRGRSNQPTMENLLPITDNSNPLNIRMGNPGLKPSFAHTMRLFYNTYNAEKQRGIMTHFSFTATQNSISNSTRYNEETGGLITRPENINGNWNAFGMFGFNTALKNKKYTINTFTNVNYQNNVAFLYNQDTKNNDRNTSTGLTLGERVTGSYRNDWFEFSLNGSINYTAERNKLRPENNQEPYTYSYGASTNITMPWKMTLATNIANQSRRGYRDSSMNRDELIWNAQLAQSLLKGAATVSFEVYDILRQQSNISRSLSADMRSVSEYNGINSYCMVHFIYRLNIFGSKAAREKMMNSGRRGFGGPGRGPGGGFGGGHPRF</sequence>
<dbReference type="Pfam" id="PF13715">
    <property type="entry name" value="CarbopepD_reg_2"/>
    <property type="match status" value="1"/>
</dbReference>
<dbReference type="RefSeq" id="WP_005796251.1">
    <property type="nucleotide sequence ID" value="NZ_JGDB01000021.1"/>
</dbReference>
<gene>
    <name evidence="4" type="ORF">M125_1033</name>
</gene>
<protein>
    <submittedName>
        <fullName evidence="4">Cna B-type domain protein</fullName>
    </submittedName>
</protein>
<evidence type="ECO:0000313" key="4">
    <source>
        <dbReference type="EMBL" id="EXY92282.1"/>
    </source>
</evidence>
<dbReference type="Pfam" id="PF14905">
    <property type="entry name" value="OMP_b-brl_3"/>
    <property type="match status" value="1"/>
</dbReference>
<dbReference type="EMBL" id="JGDB01000021">
    <property type="protein sequence ID" value="EXY92282.1"/>
    <property type="molecule type" value="Genomic_DNA"/>
</dbReference>
<feature type="compositionally biased region" description="Gly residues" evidence="1">
    <location>
        <begin position="950"/>
        <end position="970"/>
    </location>
</feature>
<dbReference type="SUPFAM" id="SSF56935">
    <property type="entry name" value="Porins"/>
    <property type="match status" value="1"/>
</dbReference>
<dbReference type="InterPro" id="IPR041700">
    <property type="entry name" value="OMP_b-brl_3"/>
</dbReference>
<proteinExistence type="predicted"/>
<dbReference type="Gene3D" id="2.60.40.1120">
    <property type="entry name" value="Carboxypeptidase-like, regulatory domain"/>
    <property type="match status" value="1"/>
</dbReference>
<dbReference type="SUPFAM" id="SSF49464">
    <property type="entry name" value="Carboxypeptidase regulatory domain-like"/>
    <property type="match status" value="1"/>
</dbReference>
<evidence type="ECO:0000313" key="5">
    <source>
        <dbReference type="Proteomes" id="UP000020773"/>
    </source>
</evidence>